<evidence type="ECO:0000256" key="11">
    <source>
        <dbReference type="ARBA" id="ARBA00025437"/>
    </source>
</evidence>
<comment type="similarity">
    <text evidence="2 13">Belongs to the ribonucleoside diphosphate reductase class-2 family.</text>
</comment>
<dbReference type="GO" id="GO:0004748">
    <property type="term" value="F:ribonucleoside-diphosphate reductase activity, thioredoxin disulfide as acceptor"/>
    <property type="evidence" value="ECO:0007669"/>
    <property type="project" value="UniProtKB-EC"/>
</dbReference>
<evidence type="ECO:0000256" key="6">
    <source>
        <dbReference type="ARBA" id="ARBA00022634"/>
    </source>
</evidence>
<gene>
    <name evidence="17" type="ORF">A3I40_02420</name>
</gene>
<dbReference type="GO" id="GO:0000166">
    <property type="term" value="F:nucleotide binding"/>
    <property type="evidence" value="ECO:0007669"/>
    <property type="project" value="UniProtKB-KW"/>
</dbReference>
<keyword evidence="8 13" id="KW-0560">Oxidoreductase</keyword>
<reference evidence="17 18" key="1">
    <citation type="journal article" date="2016" name="Nat. Commun.">
        <title>Thousands of microbial genomes shed light on interconnected biogeochemical processes in an aquifer system.</title>
        <authorList>
            <person name="Anantharaman K."/>
            <person name="Brown C.T."/>
            <person name="Hug L.A."/>
            <person name="Sharon I."/>
            <person name="Castelle C.J."/>
            <person name="Probst A.J."/>
            <person name="Thomas B.C."/>
            <person name="Singh A."/>
            <person name="Wilkins M.J."/>
            <person name="Karaoz U."/>
            <person name="Brodie E.L."/>
            <person name="Williams K.H."/>
            <person name="Hubbard S.S."/>
            <person name="Banfield J.F."/>
        </authorList>
    </citation>
    <scope>NUCLEOTIDE SEQUENCE [LARGE SCALE GENOMIC DNA]</scope>
</reference>
<dbReference type="PANTHER" id="PTHR43371">
    <property type="entry name" value="VITAMIN B12-DEPENDENT RIBONUCLEOTIDE REDUCTASE"/>
    <property type="match status" value="1"/>
</dbReference>
<evidence type="ECO:0000259" key="14">
    <source>
        <dbReference type="Pfam" id="PF02867"/>
    </source>
</evidence>
<dbReference type="Pfam" id="PF02867">
    <property type="entry name" value="Ribonuc_red_lgC"/>
    <property type="match status" value="1"/>
</dbReference>
<comment type="function">
    <text evidence="11 13">Catalyzes the reduction of ribonucleotides to deoxyribonucleotides. May function to provide a pool of deoxyribonucleotide precursors for DNA repair during oxygen limitation and/or for immediate growth after restoration of oxygen.</text>
</comment>
<accession>A0A1F7V5Q6</accession>
<dbReference type="Pfam" id="PF12637">
    <property type="entry name" value="TSCPD"/>
    <property type="match status" value="1"/>
</dbReference>
<evidence type="ECO:0000313" key="17">
    <source>
        <dbReference type="EMBL" id="OGL85791.1"/>
    </source>
</evidence>
<feature type="domain" description="TSCPD" evidence="16">
    <location>
        <begin position="742"/>
        <end position="844"/>
    </location>
</feature>
<evidence type="ECO:0000256" key="4">
    <source>
        <dbReference type="ARBA" id="ARBA00014409"/>
    </source>
</evidence>
<keyword evidence="10 13" id="KW-0170">Cobalt</keyword>
<sequence>MSMTSVKTFKVSSPAAAEAESADFVFQHYFSKPGIHPFDEINWEKRRAVITGQNGQVFFEQDEVEVPDFWSQMATNVVVSKYFRGKIGTPEREASVKQMVGRVADTITEWGKTGGYLSDTEAAIFNAELTHLLVYQKAAFNSPVWFNAGVRPNPQCSACFILSVDDNMESILDWIKKEGMIFKHGSGSGVNLSNLRSSKERLSLGGTASGPVSFMRGADASAGAIKSGGTTRRAAKMVVLNIDHPDIAEFIKSKEMEEKKAWALGSMGYDMSLNGEAWQSIQFQNANNSVRVTDEFMKAYENDEDWHTRSITEGRVVETYKARDLMKMIAEAAWLCGDPGMQFDTTVNAWHTCPNTGRINASNPCSEYMHLDNSACNLASLNLMKFVKADGEFDVEAFVAAVNVMITAQEIIVSFSSYPTLEITKNALDYRALGLGYANLGALLMSRGLPYDSDEGRAYAAAITAMMTGASYAISAKIAARTGPFAGYLKNREPMLGVILKHRAALKEINADYVSVDLMNAAVNSWDEALALGEQFGYRNSQTTLLAPTGTIAFLMDCDTTGVEPDIALVKYKTLVGGGIMKIVNNTVPAALKKLDYSEAEIQDALSHIDKQGTIEGAPYLHERHLPIFDCAFKPVNGERSIHYLGHLKMMGAVQPFLSGAISKTVNMPNSITSEEIAEAYYQAWRLGIKALAIYRDGSKRTQPLMTSDKESPKEMPATLEVETDIEVTAAASRQPIRRRLPDERRAVTHKFTVGGHEGYITAGLYDDGKPGEIFVTMSKEGSTISGLMDAFATSISIGLQHGMPLKDVVRKFTHMRFEPSGFTKNPEIPIAKSIIDYIFQWLGRKFLSVGEQVEIGLISAEAAAAARPDASAPSLPDTKAVPVAENIAGQIVIKEHISEKFAFRAQTDAPTCADCGSLMVRNASCYKCWNCGSTSGCS</sequence>
<dbReference type="AlphaFoldDB" id="A0A1F7V5Q6"/>
<dbReference type="EC" id="1.17.4.1" evidence="3 13"/>
<evidence type="ECO:0000256" key="7">
    <source>
        <dbReference type="ARBA" id="ARBA00022741"/>
    </source>
</evidence>
<dbReference type="GO" id="GO:0071897">
    <property type="term" value="P:DNA biosynthetic process"/>
    <property type="evidence" value="ECO:0007669"/>
    <property type="project" value="UniProtKB-KW"/>
</dbReference>
<keyword evidence="7 13" id="KW-0547">Nucleotide-binding</keyword>
<evidence type="ECO:0000256" key="12">
    <source>
        <dbReference type="ARBA" id="ARBA00047754"/>
    </source>
</evidence>
<dbReference type="Gene3D" id="3.20.70.20">
    <property type="match status" value="1"/>
</dbReference>
<dbReference type="InterPro" id="IPR024434">
    <property type="entry name" value="TSCPD_dom"/>
</dbReference>
<evidence type="ECO:0000256" key="13">
    <source>
        <dbReference type="RuleBase" id="RU364064"/>
    </source>
</evidence>
<comment type="catalytic activity">
    <reaction evidence="12 13">
        <text>a 2'-deoxyribonucleoside 5'-diphosphate + [thioredoxin]-disulfide + H2O = a ribonucleoside 5'-diphosphate + [thioredoxin]-dithiol</text>
        <dbReference type="Rhea" id="RHEA:23252"/>
        <dbReference type="Rhea" id="RHEA-COMP:10698"/>
        <dbReference type="Rhea" id="RHEA-COMP:10700"/>
        <dbReference type="ChEBI" id="CHEBI:15377"/>
        <dbReference type="ChEBI" id="CHEBI:29950"/>
        <dbReference type="ChEBI" id="CHEBI:50058"/>
        <dbReference type="ChEBI" id="CHEBI:57930"/>
        <dbReference type="ChEBI" id="CHEBI:73316"/>
        <dbReference type="EC" id="1.17.4.1"/>
    </reaction>
</comment>
<organism evidence="17 18">
    <name type="scientific">Candidatus Uhrbacteria bacterium RIFCSPLOWO2_02_FULL_48_12</name>
    <dbReference type="NCBI Taxonomy" id="1802407"/>
    <lineage>
        <taxon>Bacteria</taxon>
        <taxon>Candidatus Uhriibacteriota</taxon>
    </lineage>
</organism>
<keyword evidence="5 13" id="KW-0846">Cobalamin</keyword>
<evidence type="ECO:0000259" key="15">
    <source>
        <dbReference type="Pfam" id="PF08471"/>
    </source>
</evidence>
<dbReference type="InterPro" id="IPR050862">
    <property type="entry name" value="RdRp_reductase_class-2"/>
</dbReference>
<dbReference type="InterPro" id="IPR000788">
    <property type="entry name" value="RNR_lg_C"/>
</dbReference>
<dbReference type="PANTHER" id="PTHR43371:SF1">
    <property type="entry name" value="RIBONUCLEOSIDE-DIPHOSPHATE REDUCTASE"/>
    <property type="match status" value="1"/>
</dbReference>
<dbReference type="PRINTS" id="PR01183">
    <property type="entry name" value="RIBORDTASEM1"/>
</dbReference>
<dbReference type="STRING" id="1802407.A3I40_02420"/>
<dbReference type="CDD" id="cd02888">
    <property type="entry name" value="RNR_II_dimer"/>
    <property type="match status" value="1"/>
</dbReference>
<dbReference type="Pfam" id="PF08471">
    <property type="entry name" value="Ribonuc_red_2_N"/>
    <property type="match status" value="1"/>
</dbReference>
<keyword evidence="9" id="KW-1015">Disulfide bond</keyword>
<proteinExistence type="inferred from homology"/>
<dbReference type="EMBL" id="MGEP01000061">
    <property type="protein sequence ID" value="OGL85791.1"/>
    <property type="molecule type" value="Genomic_DNA"/>
</dbReference>
<evidence type="ECO:0000256" key="10">
    <source>
        <dbReference type="ARBA" id="ARBA00023285"/>
    </source>
</evidence>
<evidence type="ECO:0000256" key="1">
    <source>
        <dbReference type="ARBA" id="ARBA00001922"/>
    </source>
</evidence>
<dbReference type="InterPro" id="IPR013344">
    <property type="entry name" value="RNR_NrdJ/NrdZ"/>
</dbReference>
<dbReference type="InterPro" id="IPR013678">
    <property type="entry name" value="RNR_2_N"/>
</dbReference>
<dbReference type="NCBIfam" id="NF005122">
    <property type="entry name" value="PRK06556.1"/>
    <property type="match status" value="1"/>
</dbReference>
<keyword evidence="6 13" id="KW-0237">DNA synthesis</keyword>
<evidence type="ECO:0000256" key="8">
    <source>
        <dbReference type="ARBA" id="ARBA00023002"/>
    </source>
</evidence>
<comment type="caution">
    <text evidence="17">The sequence shown here is derived from an EMBL/GenBank/DDBJ whole genome shotgun (WGS) entry which is preliminary data.</text>
</comment>
<dbReference type="Proteomes" id="UP000178723">
    <property type="component" value="Unassembled WGS sequence"/>
</dbReference>
<feature type="domain" description="Ribonucleotide reductase large subunit C-terminal" evidence="14">
    <location>
        <begin position="157"/>
        <end position="695"/>
    </location>
</feature>
<name>A0A1F7V5Q6_9BACT</name>
<evidence type="ECO:0000256" key="3">
    <source>
        <dbReference type="ARBA" id="ARBA00012274"/>
    </source>
</evidence>
<dbReference type="GO" id="GO:0031419">
    <property type="term" value="F:cobalamin binding"/>
    <property type="evidence" value="ECO:0007669"/>
    <property type="project" value="UniProtKB-KW"/>
</dbReference>
<comment type="cofactor">
    <cofactor evidence="1 13">
        <name>adenosylcob(III)alamin</name>
        <dbReference type="ChEBI" id="CHEBI:18408"/>
    </cofactor>
</comment>
<evidence type="ECO:0000256" key="9">
    <source>
        <dbReference type="ARBA" id="ARBA00023157"/>
    </source>
</evidence>
<protein>
    <recommendedName>
        <fullName evidence="4 13">Vitamin B12-dependent ribonucleotide reductase</fullName>
        <ecNumber evidence="3 13">1.17.4.1</ecNumber>
    </recommendedName>
</protein>
<dbReference type="SUPFAM" id="SSF51998">
    <property type="entry name" value="PFL-like glycyl radical enzymes"/>
    <property type="match status" value="1"/>
</dbReference>
<evidence type="ECO:0000256" key="5">
    <source>
        <dbReference type="ARBA" id="ARBA00022628"/>
    </source>
</evidence>
<evidence type="ECO:0000313" key="18">
    <source>
        <dbReference type="Proteomes" id="UP000178723"/>
    </source>
</evidence>
<dbReference type="GO" id="GO:0050897">
    <property type="term" value="F:cobalt ion binding"/>
    <property type="evidence" value="ECO:0007669"/>
    <property type="project" value="InterPro"/>
</dbReference>
<evidence type="ECO:0000259" key="16">
    <source>
        <dbReference type="Pfam" id="PF12637"/>
    </source>
</evidence>
<feature type="domain" description="Ribonucleotide reductase class II vitamin B12-dependent N-terminal" evidence="15">
    <location>
        <begin position="45"/>
        <end position="136"/>
    </location>
</feature>
<dbReference type="NCBIfam" id="TIGR02504">
    <property type="entry name" value="NrdJ_Z"/>
    <property type="match status" value="1"/>
</dbReference>
<evidence type="ECO:0000256" key="2">
    <source>
        <dbReference type="ARBA" id="ARBA00007405"/>
    </source>
</evidence>